<protein>
    <submittedName>
        <fullName evidence="1">Uncharacterized protein</fullName>
    </submittedName>
</protein>
<evidence type="ECO:0000313" key="1">
    <source>
        <dbReference type="EMBL" id="TVU49098.1"/>
    </source>
</evidence>
<evidence type="ECO:0000313" key="2">
    <source>
        <dbReference type="Proteomes" id="UP000324897"/>
    </source>
</evidence>
<gene>
    <name evidence="1" type="ORF">EJB05_00389</name>
</gene>
<dbReference type="EMBL" id="RWGY01000002">
    <property type="protein sequence ID" value="TVU49098.1"/>
    <property type="molecule type" value="Genomic_DNA"/>
</dbReference>
<dbReference type="Proteomes" id="UP000324897">
    <property type="component" value="Chromosome 6"/>
</dbReference>
<proteinExistence type="predicted"/>
<name>A0A5J9WLH2_9POAL</name>
<organism evidence="1 2">
    <name type="scientific">Eragrostis curvula</name>
    <name type="common">weeping love grass</name>
    <dbReference type="NCBI Taxonomy" id="38414"/>
    <lineage>
        <taxon>Eukaryota</taxon>
        <taxon>Viridiplantae</taxon>
        <taxon>Streptophyta</taxon>
        <taxon>Embryophyta</taxon>
        <taxon>Tracheophyta</taxon>
        <taxon>Spermatophyta</taxon>
        <taxon>Magnoliopsida</taxon>
        <taxon>Liliopsida</taxon>
        <taxon>Poales</taxon>
        <taxon>Poaceae</taxon>
        <taxon>PACMAD clade</taxon>
        <taxon>Chloridoideae</taxon>
        <taxon>Eragrostideae</taxon>
        <taxon>Eragrostidinae</taxon>
        <taxon>Eragrostis</taxon>
    </lineage>
</organism>
<dbReference type="AlphaFoldDB" id="A0A5J9WLH2"/>
<keyword evidence="2" id="KW-1185">Reference proteome</keyword>
<comment type="caution">
    <text evidence="1">The sequence shown here is derived from an EMBL/GenBank/DDBJ whole genome shotgun (WGS) entry which is preliminary data.</text>
</comment>
<accession>A0A5J9WLH2</accession>
<dbReference type="Gramene" id="TVU49098">
    <property type="protein sequence ID" value="TVU49098"/>
    <property type="gene ID" value="EJB05_00389"/>
</dbReference>
<feature type="non-terminal residue" evidence="1">
    <location>
        <position position="1"/>
    </location>
</feature>
<sequence length="111" mass="12449">MVDLQPFFMWTGGVVSMDHQAQSGAKPFAVGTLISVKKNAKPEPGISFAKRYKFLAHEQMVFGKILGKHNRLIVIEVISHEDELSEKRWLFVILTGYGAMLKLKDCILKGS</sequence>
<reference evidence="1 2" key="1">
    <citation type="journal article" date="2019" name="Sci. Rep.">
        <title>A high-quality genome of Eragrostis curvula grass provides insights into Poaceae evolution and supports new strategies to enhance forage quality.</title>
        <authorList>
            <person name="Carballo J."/>
            <person name="Santos B.A.C.M."/>
            <person name="Zappacosta D."/>
            <person name="Garbus I."/>
            <person name="Selva J.P."/>
            <person name="Gallo C.A."/>
            <person name="Diaz A."/>
            <person name="Albertini E."/>
            <person name="Caccamo M."/>
            <person name="Echenique V."/>
        </authorList>
    </citation>
    <scope>NUCLEOTIDE SEQUENCE [LARGE SCALE GENOMIC DNA]</scope>
    <source>
        <strain evidence="2">cv. Victoria</strain>
        <tissue evidence="1">Leaf</tissue>
    </source>
</reference>